<name>A0A929B5Y0_9PSEU</name>
<dbReference type="AlphaFoldDB" id="A0A929B5Y0"/>
<accession>A0A929B5Y0</accession>
<feature type="domain" description="DUF676" evidence="2">
    <location>
        <begin position="38"/>
        <end position="171"/>
    </location>
</feature>
<dbReference type="InterPro" id="IPR007751">
    <property type="entry name" value="DUF676_lipase-like"/>
</dbReference>
<proteinExistence type="predicted"/>
<dbReference type="GO" id="GO:0016787">
    <property type="term" value="F:hydrolase activity"/>
    <property type="evidence" value="ECO:0007669"/>
    <property type="project" value="UniProtKB-KW"/>
</dbReference>
<protein>
    <submittedName>
        <fullName evidence="3">Alpha/beta fold hydrolase</fullName>
    </submittedName>
</protein>
<evidence type="ECO:0000259" key="2">
    <source>
        <dbReference type="Pfam" id="PF05057"/>
    </source>
</evidence>
<organism evidence="3 4">
    <name type="scientific">Saccharopolyspora montiporae</name>
    <dbReference type="NCBI Taxonomy" id="2781240"/>
    <lineage>
        <taxon>Bacteria</taxon>
        <taxon>Bacillati</taxon>
        <taxon>Actinomycetota</taxon>
        <taxon>Actinomycetes</taxon>
        <taxon>Pseudonocardiales</taxon>
        <taxon>Pseudonocardiaceae</taxon>
        <taxon>Saccharopolyspora</taxon>
    </lineage>
</organism>
<reference evidence="3" key="1">
    <citation type="submission" date="2020-10" db="EMBL/GenBank/DDBJ databases">
        <title>Diversity and distribution of actinomycetes associated with coral in the coast of Hainan.</title>
        <authorList>
            <person name="Li F."/>
        </authorList>
    </citation>
    <scope>NUCLEOTIDE SEQUENCE</scope>
    <source>
        <strain evidence="3">HNM0983</strain>
    </source>
</reference>
<dbReference type="InterPro" id="IPR029058">
    <property type="entry name" value="AB_hydrolase_fold"/>
</dbReference>
<feature type="signal peptide" evidence="1">
    <location>
        <begin position="1"/>
        <end position="28"/>
    </location>
</feature>
<evidence type="ECO:0000313" key="4">
    <source>
        <dbReference type="Proteomes" id="UP000598360"/>
    </source>
</evidence>
<evidence type="ECO:0000256" key="1">
    <source>
        <dbReference type="SAM" id="SignalP"/>
    </source>
</evidence>
<dbReference type="EMBL" id="JADEYC010000007">
    <property type="protein sequence ID" value="MBE9373814.1"/>
    <property type="molecule type" value="Genomic_DNA"/>
</dbReference>
<sequence>MAFLWGMRTLVAAAAAAPLAFAGLPAAAADIPDKTADILLVHGFGSDCSALNAAKDHFQEQVHVGAVKTVGYRGTDDCDVDLPASDNDTPIQEVAADLAHYVDDHYSSVRPVNIVGHSMGGLVTRVALLGSAQEWTEPDFPDGKLPVNNVVTLGTPHQGIADPDQHDAGQWEQMRPHSGFMKRLRADGNGLDADWAAGTDWTLVGSAEDKTVTYTSAIDEGNRADKKFGYQDDPEDADAVTHDGLRTIGEGAFSLRYWEKGEPTQETENGWAPLETAYNAATHLDDDLPS</sequence>
<keyword evidence="3" id="KW-0378">Hydrolase</keyword>
<keyword evidence="1" id="KW-0732">Signal</keyword>
<keyword evidence="4" id="KW-1185">Reference proteome</keyword>
<dbReference type="Proteomes" id="UP000598360">
    <property type="component" value="Unassembled WGS sequence"/>
</dbReference>
<dbReference type="RefSeq" id="WP_193927246.1">
    <property type="nucleotide sequence ID" value="NZ_JADEYC010000007.1"/>
</dbReference>
<dbReference type="Pfam" id="PF05057">
    <property type="entry name" value="DUF676"/>
    <property type="match status" value="1"/>
</dbReference>
<comment type="caution">
    <text evidence="3">The sequence shown here is derived from an EMBL/GenBank/DDBJ whole genome shotgun (WGS) entry which is preliminary data.</text>
</comment>
<dbReference type="SUPFAM" id="SSF53474">
    <property type="entry name" value="alpha/beta-Hydrolases"/>
    <property type="match status" value="1"/>
</dbReference>
<evidence type="ECO:0000313" key="3">
    <source>
        <dbReference type="EMBL" id="MBE9373814.1"/>
    </source>
</evidence>
<feature type="chain" id="PRO_5037250611" evidence="1">
    <location>
        <begin position="29"/>
        <end position="290"/>
    </location>
</feature>
<gene>
    <name evidence="3" type="ORF">IQ251_05055</name>
</gene>
<dbReference type="Gene3D" id="3.40.50.1820">
    <property type="entry name" value="alpha/beta hydrolase"/>
    <property type="match status" value="1"/>
</dbReference>